<keyword evidence="13" id="KW-1185">Reference proteome</keyword>
<feature type="region of interest" description="Disordered" evidence="9">
    <location>
        <begin position="201"/>
        <end position="220"/>
    </location>
</feature>
<evidence type="ECO:0000259" key="11">
    <source>
        <dbReference type="PROSITE" id="PS51294"/>
    </source>
</evidence>
<feature type="domain" description="Myb-like" evidence="10">
    <location>
        <begin position="9"/>
        <end position="61"/>
    </location>
</feature>
<keyword evidence="4" id="KW-0238">DNA-binding</keyword>
<dbReference type="Pfam" id="PF00249">
    <property type="entry name" value="Myb_DNA-binding"/>
    <property type="match status" value="2"/>
</dbReference>
<keyword evidence="3" id="KW-0805">Transcription regulation</keyword>
<feature type="compositionally biased region" description="Basic and acidic residues" evidence="9">
    <location>
        <begin position="206"/>
        <end position="220"/>
    </location>
</feature>
<keyword evidence="5" id="KW-0010">Activator</keyword>
<dbReference type="SMART" id="SM00717">
    <property type="entry name" value="SANT"/>
    <property type="match status" value="2"/>
</dbReference>
<dbReference type="SUPFAM" id="SSF46689">
    <property type="entry name" value="Homeodomain-like"/>
    <property type="match status" value="1"/>
</dbReference>
<dbReference type="InterPro" id="IPR009057">
    <property type="entry name" value="Homeodomain-like_sf"/>
</dbReference>
<dbReference type="PROSITE" id="PS51294">
    <property type="entry name" value="HTH_MYB"/>
    <property type="match status" value="2"/>
</dbReference>
<feature type="region of interest" description="Disordered" evidence="9">
    <location>
        <begin position="116"/>
        <end position="163"/>
    </location>
</feature>
<feature type="domain" description="Myb-like" evidence="10">
    <location>
        <begin position="62"/>
        <end position="112"/>
    </location>
</feature>
<evidence type="ECO:0000256" key="3">
    <source>
        <dbReference type="ARBA" id="ARBA00023015"/>
    </source>
</evidence>
<feature type="domain" description="HTH myb-type" evidence="11">
    <location>
        <begin position="9"/>
        <end position="61"/>
    </location>
</feature>
<name>A0A5N6RPL7_9ROSI</name>
<organism evidence="12 13">
    <name type="scientific">Carpinus fangiana</name>
    <dbReference type="NCBI Taxonomy" id="176857"/>
    <lineage>
        <taxon>Eukaryota</taxon>
        <taxon>Viridiplantae</taxon>
        <taxon>Streptophyta</taxon>
        <taxon>Embryophyta</taxon>
        <taxon>Tracheophyta</taxon>
        <taxon>Spermatophyta</taxon>
        <taxon>Magnoliopsida</taxon>
        <taxon>eudicotyledons</taxon>
        <taxon>Gunneridae</taxon>
        <taxon>Pentapetalae</taxon>
        <taxon>rosids</taxon>
        <taxon>fabids</taxon>
        <taxon>Fagales</taxon>
        <taxon>Betulaceae</taxon>
        <taxon>Carpinus</taxon>
    </lineage>
</organism>
<feature type="domain" description="HTH myb-type" evidence="11">
    <location>
        <begin position="62"/>
        <end position="116"/>
    </location>
</feature>
<keyword evidence="6" id="KW-0804">Transcription</keyword>
<evidence type="ECO:0000256" key="2">
    <source>
        <dbReference type="ARBA" id="ARBA00022737"/>
    </source>
</evidence>
<evidence type="ECO:0000259" key="10">
    <source>
        <dbReference type="PROSITE" id="PS50090"/>
    </source>
</evidence>
<evidence type="ECO:0000256" key="9">
    <source>
        <dbReference type="SAM" id="MobiDB-lite"/>
    </source>
</evidence>
<dbReference type="Proteomes" id="UP000327013">
    <property type="component" value="Chromosome 7"/>
</dbReference>
<feature type="compositionally biased region" description="Basic and acidic residues" evidence="9">
    <location>
        <begin position="141"/>
        <end position="152"/>
    </location>
</feature>
<dbReference type="InterPro" id="IPR017930">
    <property type="entry name" value="Myb_dom"/>
</dbReference>
<dbReference type="GO" id="GO:0003677">
    <property type="term" value="F:DNA binding"/>
    <property type="evidence" value="ECO:0007669"/>
    <property type="project" value="UniProtKB-KW"/>
</dbReference>
<dbReference type="OrthoDB" id="2143914at2759"/>
<evidence type="ECO:0000313" key="12">
    <source>
        <dbReference type="EMBL" id="KAE8100090.1"/>
    </source>
</evidence>
<keyword evidence="2" id="KW-0677">Repeat</keyword>
<dbReference type="InterPro" id="IPR001005">
    <property type="entry name" value="SANT/Myb"/>
</dbReference>
<reference evidence="12 13" key="1">
    <citation type="submission" date="2019-06" db="EMBL/GenBank/DDBJ databases">
        <title>A chromosomal-level reference genome of Carpinus fangiana (Coryloideae, Betulaceae).</title>
        <authorList>
            <person name="Yang X."/>
            <person name="Wang Z."/>
            <person name="Zhang L."/>
            <person name="Hao G."/>
            <person name="Liu J."/>
            <person name="Yang Y."/>
        </authorList>
    </citation>
    <scope>NUCLEOTIDE SEQUENCE [LARGE SCALE GENOMIC DNA]</scope>
    <source>
        <strain evidence="12">Cfa_2016G</strain>
        <tissue evidence="12">Leaf</tissue>
    </source>
</reference>
<comment type="subcellular location">
    <subcellularLocation>
        <location evidence="1">Nucleus</location>
    </subcellularLocation>
</comment>
<dbReference type="PANTHER" id="PTHR47999">
    <property type="entry name" value="TRANSCRIPTION FACTOR MYB8-RELATED-RELATED"/>
    <property type="match status" value="1"/>
</dbReference>
<dbReference type="EMBL" id="CM017327">
    <property type="protein sequence ID" value="KAE8100090.1"/>
    <property type="molecule type" value="Genomic_DNA"/>
</dbReference>
<dbReference type="FunFam" id="1.10.10.60:FF:000302">
    <property type="entry name" value="Transcription factor TT2"/>
    <property type="match status" value="1"/>
</dbReference>
<dbReference type="GO" id="GO:0005634">
    <property type="term" value="C:nucleus"/>
    <property type="evidence" value="ECO:0007669"/>
    <property type="project" value="UniProtKB-SubCell"/>
</dbReference>
<sequence length="302" mass="34049">MGRSPCCTKEGLNRGAWTALEDKILAAYIRAHGEGKWRNLPKRAGLKRCGKSCRLRWLNYLRPDIKRGNISNDEEELIVRLHNLLGNRWSLIAGRLPGRTDNEIKNYWNTTLAKKAKTQKIHSSSPPAEQSSLSRCRNKKMTVERKKGETPARKPAQAAATPPQVIRAKAIRCTKVLIPALTSPNEHHSFNSTATVPAEPQALQSDQDKGNSEVHRGTEELHETCAGDSDFFSLSSNEFHGCSHEYAEVDYNFNNSMCMGPDQAPHFDEAMFKDWTTNYSLEERANLDLESLAFLLDSQEWP</sequence>
<dbReference type="PROSITE" id="PS50090">
    <property type="entry name" value="MYB_LIKE"/>
    <property type="match status" value="2"/>
</dbReference>
<keyword evidence="7" id="KW-0539">Nucleus</keyword>
<dbReference type="AlphaFoldDB" id="A0A5N6RPL7"/>
<protein>
    <recommendedName>
        <fullName evidence="8">Myb-related protein 123</fullName>
    </recommendedName>
</protein>
<evidence type="ECO:0000256" key="6">
    <source>
        <dbReference type="ARBA" id="ARBA00023163"/>
    </source>
</evidence>
<dbReference type="Gene3D" id="1.10.10.60">
    <property type="entry name" value="Homeodomain-like"/>
    <property type="match status" value="2"/>
</dbReference>
<evidence type="ECO:0000256" key="1">
    <source>
        <dbReference type="ARBA" id="ARBA00004123"/>
    </source>
</evidence>
<dbReference type="CDD" id="cd00167">
    <property type="entry name" value="SANT"/>
    <property type="match status" value="2"/>
</dbReference>
<evidence type="ECO:0000256" key="8">
    <source>
        <dbReference type="ARBA" id="ARBA00083772"/>
    </source>
</evidence>
<evidence type="ECO:0000256" key="5">
    <source>
        <dbReference type="ARBA" id="ARBA00023159"/>
    </source>
</evidence>
<dbReference type="FunFam" id="1.10.10.60:FF:000001">
    <property type="entry name" value="MYB-related transcription factor"/>
    <property type="match status" value="1"/>
</dbReference>
<gene>
    <name evidence="12" type="ORF">FH972_018017</name>
</gene>
<evidence type="ECO:0000256" key="4">
    <source>
        <dbReference type="ARBA" id="ARBA00023125"/>
    </source>
</evidence>
<feature type="compositionally biased region" description="Low complexity" evidence="9">
    <location>
        <begin position="123"/>
        <end position="134"/>
    </location>
</feature>
<accession>A0A5N6RPL7</accession>
<dbReference type="PANTHER" id="PTHR47999:SF86">
    <property type="entry name" value="MYB-RELATED PROTEIN MYB4-LIKE"/>
    <property type="match status" value="1"/>
</dbReference>
<proteinExistence type="predicted"/>
<evidence type="ECO:0000313" key="13">
    <source>
        <dbReference type="Proteomes" id="UP000327013"/>
    </source>
</evidence>
<evidence type="ECO:0000256" key="7">
    <source>
        <dbReference type="ARBA" id="ARBA00023242"/>
    </source>
</evidence>
<dbReference type="InterPro" id="IPR015495">
    <property type="entry name" value="Myb_TF_plants"/>
</dbReference>